<name>A0A822YHM8_NELNU</name>
<keyword evidence="2" id="KW-1185">Reference proteome</keyword>
<comment type="caution">
    <text evidence="1">The sequence shown here is derived from an EMBL/GenBank/DDBJ whole genome shotgun (WGS) entry which is preliminary data.</text>
</comment>
<organism evidence="1 2">
    <name type="scientific">Nelumbo nucifera</name>
    <name type="common">Sacred lotus</name>
    <dbReference type="NCBI Taxonomy" id="4432"/>
    <lineage>
        <taxon>Eukaryota</taxon>
        <taxon>Viridiplantae</taxon>
        <taxon>Streptophyta</taxon>
        <taxon>Embryophyta</taxon>
        <taxon>Tracheophyta</taxon>
        <taxon>Spermatophyta</taxon>
        <taxon>Magnoliopsida</taxon>
        <taxon>Proteales</taxon>
        <taxon>Nelumbonaceae</taxon>
        <taxon>Nelumbo</taxon>
    </lineage>
</organism>
<proteinExistence type="predicted"/>
<accession>A0A822YHM8</accession>
<protein>
    <submittedName>
        <fullName evidence="1">Uncharacterized protein</fullName>
    </submittedName>
</protein>
<reference evidence="1 2" key="1">
    <citation type="journal article" date="2020" name="Mol. Biol. Evol.">
        <title>Distinct Expression and Methylation Patterns for Genes with Different Fates following a Single Whole-Genome Duplication in Flowering Plants.</title>
        <authorList>
            <person name="Shi T."/>
            <person name="Rahmani R.S."/>
            <person name="Gugger P.F."/>
            <person name="Wang M."/>
            <person name="Li H."/>
            <person name="Zhang Y."/>
            <person name="Li Z."/>
            <person name="Wang Q."/>
            <person name="Van de Peer Y."/>
            <person name="Marchal K."/>
            <person name="Chen J."/>
        </authorList>
    </citation>
    <scope>NUCLEOTIDE SEQUENCE [LARGE SCALE GENOMIC DNA]</scope>
    <source>
        <tissue evidence="1">Leaf</tissue>
    </source>
</reference>
<dbReference type="Proteomes" id="UP000607653">
    <property type="component" value="Unassembled WGS sequence"/>
</dbReference>
<dbReference type="AlphaFoldDB" id="A0A822YHM8"/>
<gene>
    <name evidence="1" type="ORF">HUJ06_030436</name>
</gene>
<evidence type="ECO:0000313" key="1">
    <source>
        <dbReference type="EMBL" id="DAD28968.1"/>
    </source>
</evidence>
<dbReference type="EMBL" id="DUZY01000002">
    <property type="protein sequence ID" value="DAD28968.1"/>
    <property type="molecule type" value="Genomic_DNA"/>
</dbReference>
<sequence>MLQLHSWRLQVLNLQPCLKPHKVLRYESTTNKSCTSGYETQSGVNMSVLLPDVPTTDLFAPQWVL</sequence>
<evidence type="ECO:0000313" key="2">
    <source>
        <dbReference type="Proteomes" id="UP000607653"/>
    </source>
</evidence>